<reference evidence="3" key="1">
    <citation type="submission" date="2021-01" db="EMBL/GenBank/DDBJ databases">
        <title>Genome sequence of Phenylobacterium sp. 20VBR1 isolated from a valley glaceir, Ny-Alesund, Svalbard.</title>
        <authorList>
            <person name="Thomas F.A."/>
            <person name="Krishnan K.P."/>
            <person name="Sinha R.K."/>
        </authorList>
    </citation>
    <scope>NUCLEOTIDE SEQUENCE</scope>
    <source>
        <strain evidence="3">20VBR1</strain>
    </source>
</reference>
<evidence type="ECO:0000313" key="3">
    <source>
        <dbReference type="EMBL" id="QQZ52032.1"/>
    </source>
</evidence>
<name>A0A974P6P9_9CAUL</name>
<keyword evidence="1" id="KW-0274">FAD</keyword>
<dbReference type="SUPFAM" id="SSF56176">
    <property type="entry name" value="FAD-binding/transporter-associated domain-like"/>
    <property type="match status" value="1"/>
</dbReference>
<dbReference type="Pfam" id="PF01565">
    <property type="entry name" value="FAD_binding_4"/>
    <property type="match status" value="1"/>
</dbReference>
<gene>
    <name evidence="3" type="ORF">JKL49_19225</name>
</gene>
<protein>
    <submittedName>
        <fullName evidence="3">FAD-binding protein</fullName>
    </submittedName>
</protein>
<evidence type="ECO:0000256" key="1">
    <source>
        <dbReference type="ARBA" id="ARBA00022827"/>
    </source>
</evidence>
<feature type="domain" description="FAD linked oxidase N-terminal" evidence="2">
    <location>
        <begin position="26"/>
        <end position="93"/>
    </location>
</feature>
<accession>A0A974P6P9</accession>
<keyword evidence="1" id="KW-0285">Flavoprotein</keyword>
<dbReference type="GO" id="GO:0050660">
    <property type="term" value="F:flavin adenine dinucleotide binding"/>
    <property type="evidence" value="ECO:0007669"/>
    <property type="project" value="InterPro"/>
</dbReference>
<dbReference type="InterPro" id="IPR036318">
    <property type="entry name" value="FAD-bd_PCMH-like_sf"/>
</dbReference>
<dbReference type="InterPro" id="IPR006094">
    <property type="entry name" value="Oxid_FAD_bind_N"/>
</dbReference>
<dbReference type="AlphaFoldDB" id="A0A974P6P9"/>
<evidence type="ECO:0000259" key="2">
    <source>
        <dbReference type="Pfam" id="PF01565"/>
    </source>
</evidence>
<sequence length="95" mass="9914">MGNCRLHTSPVLTLPKPSPSACAPGPLRLEGGGTRAFYGRPVQGEALSLAGHRGVVDYDPSELVITARCGTPVAEIEALLAGENQMLAFEPRCLG</sequence>
<dbReference type="EMBL" id="CP068570">
    <property type="protein sequence ID" value="QQZ52032.1"/>
    <property type="molecule type" value="Genomic_DNA"/>
</dbReference>
<proteinExistence type="predicted"/>
<organism evidence="3">
    <name type="scientific">Phenylobacterium glaciei</name>
    <dbReference type="NCBI Taxonomy" id="2803784"/>
    <lineage>
        <taxon>Bacteria</taxon>
        <taxon>Pseudomonadati</taxon>
        <taxon>Pseudomonadota</taxon>
        <taxon>Alphaproteobacteria</taxon>
        <taxon>Caulobacterales</taxon>
        <taxon>Caulobacteraceae</taxon>
        <taxon>Phenylobacterium</taxon>
    </lineage>
</organism>